<name>A0A4Q4NWB6_ALTAL</name>
<evidence type="ECO:0000313" key="12">
    <source>
        <dbReference type="Proteomes" id="UP000291422"/>
    </source>
</evidence>
<comment type="caution">
    <text evidence="11">The sequence shown here is derived from an EMBL/GenBank/DDBJ whole genome shotgun (WGS) entry which is preliminary data.</text>
</comment>
<dbReference type="InterPro" id="IPR004598">
    <property type="entry name" value="TFIIH_p52/Tfb2"/>
</dbReference>
<feature type="domain" description="Transcription factor Tfb2 C-terminal" evidence="10">
    <location>
        <begin position="435"/>
        <end position="500"/>
    </location>
</feature>
<keyword evidence="4 9" id="KW-0227">DNA damage</keyword>
<dbReference type="Gene3D" id="3.30.70.2610">
    <property type="match status" value="1"/>
</dbReference>
<evidence type="ECO:0000256" key="4">
    <source>
        <dbReference type="ARBA" id="ARBA00022763"/>
    </source>
</evidence>
<comment type="function">
    <text evidence="1">Component of the general transcription and DNA repair factor IIH (TFIIH) core complex, which is involved in general and transcription-coupled nucleotide excision repair (NER) of damaged DNA and, when complexed to TFIIK, in RNA transcription by RNA polymerase II. In NER, TFIIH acts by opening DNA around the lesion to allow the excision of the damaged oligonucleotide and its replacement by a new DNA fragment. In transcription, TFIIH has an essential role in transcription initiation. When the pre-initiation complex (PIC) has been established, TFIIH is required for promoter opening and promoter escape. Phosphorylation of the C-terminal tail (CTD) of the largest subunit of RNA polymerase II by the kinase module TFIIK controls the initiation of transcription.</text>
</comment>
<dbReference type="Proteomes" id="UP000291422">
    <property type="component" value="Unassembled WGS sequence"/>
</dbReference>
<dbReference type="VEuPathDB" id="FungiDB:CC77DRAFT_1024119"/>
<dbReference type="GO" id="GO:0000439">
    <property type="term" value="C:transcription factor TFIIH core complex"/>
    <property type="evidence" value="ECO:0007669"/>
    <property type="project" value="InterPro"/>
</dbReference>
<accession>A0A4Q4NWB6</accession>
<evidence type="ECO:0000256" key="7">
    <source>
        <dbReference type="ARBA" id="ARBA00023204"/>
    </source>
</evidence>
<evidence type="ECO:0000256" key="1">
    <source>
        <dbReference type="ARBA" id="ARBA00002817"/>
    </source>
</evidence>
<dbReference type="Pfam" id="PF03849">
    <property type="entry name" value="Tfb2"/>
    <property type="match status" value="2"/>
</dbReference>
<evidence type="ECO:0000256" key="2">
    <source>
        <dbReference type="ARBA" id="ARBA00004123"/>
    </source>
</evidence>
<comment type="similarity">
    <text evidence="3 9">Belongs to the TFB2 family.</text>
</comment>
<evidence type="ECO:0000313" key="11">
    <source>
        <dbReference type="EMBL" id="RYN84223.1"/>
    </source>
</evidence>
<dbReference type="GO" id="GO:0001671">
    <property type="term" value="F:ATPase activator activity"/>
    <property type="evidence" value="ECO:0007669"/>
    <property type="project" value="InterPro"/>
</dbReference>
<comment type="function">
    <text evidence="9">Component of the general transcription and DNA repair factor IIH (TFIIH) core complex which is involved in general and transcription-coupled nucleotide excision repair (NER) of damaged DNA.</text>
</comment>
<dbReference type="GO" id="GO:0003690">
    <property type="term" value="F:double-stranded DNA binding"/>
    <property type="evidence" value="ECO:0007669"/>
    <property type="project" value="TreeGrafter"/>
</dbReference>
<keyword evidence="5 9" id="KW-0805">Transcription regulation</keyword>
<dbReference type="GO" id="GO:0005675">
    <property type="term" value="C:transcription factor TFIIH holo complex"/>
    <property type="evidence" value="ECO:0007669"/>
    <property type="project" value="TreeGrafter"/>
</dbReference>
<keyword evidence="7 9" id="KW-0234">DNA repair</keyword>
<sequence length="513" mass="56920">MSASSSAQALEYLEGLPIATHKRLYEQPSTVLAVYRCMLPHLAKSIVMAMLYRPSSFPVADLDAWFKPSARREKEQAVFTLERLHIIAQVKQDDGTMAWTISTGFQKSLRNALEGSGTHRSFGVPATREESGGKRLSVDFLDEYSRSQWEGILYYLVSGAAGLSKDSISRAEVGPGTKKLLHTGDLVRTIHGSPRITKDGFSFVLQETNAQVWSLLIVYLKMTNEVSVEPHPCDDCPLRNQSTPPENDPNINTKLGMSETEVLSFLFMLGSLELGQDYSTSTLSPTQAQMLEDLSSMGLIYRSDKNARTFYPTRLATTLTSDSGSAMSASSNDIAQANQGNAGPSAAANKGFIIIETNYRLYAYTNSLIQIAILSLFTKLQHRFPNLVSGKLTKESVHKAVQSGITSSQIISYLTTYAHPQMQKTVPYIPPTVMDQIRLWEYEGERVETTTGYLMREFGSDAEYRDVLGYASALGVLVWQNDAGRCFFVSHVEQISAYLRKKKESRESARAGR</sequence>
<dbReference type="GO" id="GO:0006289">
    <property type="term" value="P:nucleotide-excision repair"/>
    <property type="evidence" value="ECO:0007669"/>
    <property type="project" value="InterPro"/>
</dbReference>
<keyword evidence="8 9" id="KW-0539">Nucleus</keyword>
<keyword evidence="6 9" id="KW-0804">Transcription</keyword>
<gene>
    <name evidence="11" type="ORF">AA0117_g1741</name>
</gene>
<evidence type="ECO:0000256" key="6">
    <source>
        <dbReference type="ARBA" id="ARBA00023163"/>
    </source>
</evidence>
<dbReference type="InterPro" id="IPR040662">
    <property type="entry name" value="Tfb2_C"/>
</dbReference>
<dbReference type="EMBL" id="PDXD01000001">
    <property type="protein sequence ID" value="RYN84223.1"/>
    <property type="molecule type" value="Genomic_DNA"/>
</dbReference>
<organism evidence="11 12">
    <name type="scientific">Alternaria alternata</name>
    <name type="common">Alternaria rot fungus</name>
    <name type="synonym">Torula alternata</name>
    <dbReference type="NCBI Taxonomy" id="5599"/>
    <lineage>
        <taxon>Eukaryota</taxon>
        <taxon>Fungi</taxon>
        <taxon>Dikarya</taxon>
        <taxon>Ascomycota</taxon>
        <taxon>Pezizomycotina</taxon>
        <taxon>Dothideomycetes</taxon>
        <taxon>Pleosporomycetidae</taxon>
        <taxon>Pleosporales</taxon>
        <taxon>Pleosporineae</taxon>
        <taxon>Pleosporaceae</taxon>
        <taxon>Alternaria</taxon>
        <taxon>Alternaria sect. Alternaria</taxon>
        <taxon>Alternaria alternata complex</taxon>
    </lineage>
</organism>
<dbReference type="Pfam" id="PF18307">
    <property type="entry name" value="Tfb2_C"/>
    <property type="match status" value="1"/>
</dbReference>
<proteinExistence type="inferred from homology"/>
<evidence type="ECO:0000256" key="9">
    <source>
        <dbReference type="RuleBase" id="RU364024"/>
    </source>
</evidence>
<evidence type="ECO:0000259" key="10">
    <source>
        <dbReference type="Pfam" id="PF18307"/>
    </source>
</evidence>
<evidence type="ECO:0000256" key="8">
    <source>
        <dbReference type="ARBA" id="ARBA00023242"/>
    </source>
</evidence>
<evidence type="ECO:0000256" key="3">
    <source>
        <dbReference type="ARBA" id="ARBA00007132"/>
    </source>
</evidence>
<evidence type="ECO:0000256" key="5">
    <source>
        <dbReference type="ARBA" id="ARBA00023015"/>
    </source>
</evidence>
<comment type="subcellular location">
    <subcellularLocation>
        <location evidence="2 9">Nucleus</location>
    </subcellularLocation>
</comment>
<protein>
    <recommendedName>
        <fullName evidence="9">RNA polymerase II transcription factor B subunit 2</fullName>
    </recommendedName>
</protein>
<dbReference type="PANTHER" id="PTHR13152">
    <property type="entry name" value="TFIIH, POLYPEPTIDE 4"/>
    <property type="match status" value="1"/>
</dbReference>
<dbReference type="AlphaFoldDB" id="A0A4Q4NWB6"/>
<dbReference type="PANTHER" id="PTHR13152:SF0">
    <property type="entry name" value="GENERAL TRANSCRIPTION FACTOR IIH SUBUNIT 4"/>
    <property type="match status" value="1"/>
</dbReference>
<reference evidence="12" key="1">
    <citation type="journal article" date="2019" name="bioRxiv">
        <title>Genomics, evolutionary history and diagnostics of the Alternaria alternata species group including apple and Asian pear pathotypes.</title>
        <authorList>
            <person name="Armitage A.D."/>
            <person name="Cockerton H.M."/>
            <person name="Sreenivasaprasad S."/>
            <person name="Woodhall J.W."/>
            <person name="Lane C.R."/>
            <person name="Harrison R.J."/>
            <person name="Clarkson J.P."/>
        </authorList>
    </citation>
    <scope>NUCLEOTIDE SEQUENCE [LARGE SCALE GENOMIC DNA]</scope>
    <source>
        <strain evidence="12">FERA 1177</strain>
    </source>
</reference>